<dbReference type="Proteomes" id="UP000245119">
    <property type="component" value="Linkage Group LG14"/>
</dbReference>
<keyword evidence="2" id="KW-0472">Membrane</keyword>
<dbReference type="Gene3D" id="2.60.120.40">
    <property type="match status" value="1"/>
</dbReference>
<accession>A0A2T7NC27</accession>
<evidence type="ECO:0000256" key="1">
    <source>
        <dbReference type="ARBA" id="ARBA00008670"/>
    </source>
</evidence>
<keyword evidence="2" id="KW-1133">Transmembrane helix</keyword>
<reference evidence="4 5" key="1">
    <citation type="submission" date="2018-04" db="EMBL/GenBank/DDBJ databases">
        <title>The genome of golden apple snail Pomacea canaliculata provides insight into stress tolerance and invasive adaptation.</title>
        <authorList>
            <person name="Liu C."/>
            <person name="Liu B."/>
            <person name="Ren Y."/>
            <person name="Zhang Y."/>
            <person name="Wang H."/>
            <person name="Li S."/>
            <person name="Jiang F."/>
            <person name="Yin L."/>
            <person name="Zhang G."/>
            <person name="Qian W."/>
            <person name="Fan W."/>
        </authorList>
    </citation>
    <scope>NUCLEOTIDE SEQUENCE [LARGE SCALE GENOMIC DNA]</scope>
    <source>
        <strain evidence="4">SZHN2017</strain>
        <tissue evidence="4">Muscle</tissue>
    </source>
</reference>
<gene>
    <name evidence="4" type="ORF">C0Q70_21272</name>
</gene>
<dbReference type="SUPFAM" id="SSF49842">
    <property type="entry name" value="TNF-like"/>
    <property type="match status" value="1"/>
</dbReference>
<dbReference type="InterPro" id="IPR008983">
    <property type="entry name" value="Tumour_necrosis_fac-like_dom"/>
</dbReference>
<name>A0A2T7NC27_POMCA</name>
<dbReference type="GO" id="GO:0016020">
    <property type="term" value="C:membrane"/>
    <property type="evidence" value="ECO:0007669"/>
    <property type="project" value="InterPro"/>
</dbReference>
<keyword evidence="2" id="KW-0812">Transmembrane</keyword>
<evidence type="ECO:0000313" key="5">
    <source>
        <dbReference type="Proteomes" id="UP000245119"/>
    </source>
</evidence>
<dbReference type="GO" id="GO:0006955">
    <property type="term" value="P:immune response"/>
    <property type="evidence" value="ECO:0007669"/>
    <property type="project" value="InterPro"/>
</dbReference>
<feature type="domain" description="THD" evidence="3">
    <location>
        <begin position="263"/>
        <end position="370"/>
    </location>
</feature>
<dbReference type="Pfam" id="PF00229">
    <property type="entry name" value="TNF"/>
    <property type="match status" value="1"/>
</dbReference>
<dbReference type="GO" id="GO:0005164">
    <property type="term" value="F:tumor necrosis factor receptor binding"/>
    <property type="evidence" value="ECO:0007669"/>
    <property type="project" value="InterPro"/>
</dbReference>
<comment type="caution">
    <text evidence="4">The sequence shown here is derived from an EMBL/GenBank/DDBJ whole genome shotgun (WGS) entry which is preliminary data.</text>
</comment>
<evidence type="ECO:0000313" key="4">
    <source>
        <dbReference type="EMBL" id="PVD18721.1"/>
    </source>
</evidence>
<sequence length="372" mass="41078">MEHPMSQQVFEDAGLQKAWSEKCAQSKDRVLLVPQALTNAAGTGAPCVGSLSAPGGLRLPVNSVAKSVSGCHVQKNPEARLWQEEGKPFRIPHLLFALVIFLSTGLSLTSLIYSMHLHGLLESEAASRKNLMTQVDTMETALKKLVGGLKDRDHDTSSAELLPVDLLLGGQERKASSLSSQRGTRGKRSYDCDGDCWTEIREVCQSEVAEYLIQRIDRVHLEAANVSPRDGTFLWRIVRGGPTSFSPRGVKLKTNGSELIQGIEIEKTGVYVVYSQVVLQGQTGNASRDDCAQETVVILPNRTRIVLMMSYVTQRGHADRRSVDTSMQIGTFGLLRQSVVYVQHPDHRGECRHTNFKTDNRLASFFGLYRIA</sequence>
<evidence type="ECO:0000256" key="2">
    <source>
        <dbReference type="SAM" id="Phobius"/>
    </source>
</evidence>
<protein>
    <recommendedName>
        <fullName evidence="3">THD domain-containing protein</fullName>
    </recommendedName>
</protein>
<feature type="transmembrane region" description="Helical" evidence="2">
    <location>
        <begin position="94"/>
        <end position="113"/>
    </location>
</feature>
<evidence type="ECO:0000259" key="3">
    <source>
        <dbReference type="Pfam" id="PF00229"/>
    </source>
</evidence>
<organism evidence="4 5">
    <name type="scientific">Pomacea canaliculata</name>
    <name type="common">Golden apple snail</name>
    <dbReference type="NCBI Taxonomy" id="400727"/>
    <lineage>
        <taxon>Eukaryota</taxon>
        <taxon>Metazoa</taxon>
        <taxon>Spiralia</taxon>
        <taxon>Lophotrochozoa</taxon>
        <taxon>Mollusca</taxon>
        <taxon>Gastropoda</taxon>
        <taxon>Caenogastropoda</taxon>
        <taxon>Architaenioglossa</taxon>
        <taxon>Ampullarioidea</taxon>
        <taxon>Ampullariidae</taxon>
        <taxon>Pomacea</taxon>
    </lineage>
</organism>
<dbReference type="AlphaFoldDB" id="A0A2T7NC27"/>
<keyword evidence="5" id="KW-1185">Reference proteome</keyword>
<dbReference type="EMBL" id="PZQS01000014">
    <property type="protein sequence ID" value="PVD18721.1"/>
    <property type="molecule type" value="Genomic_DNA"/>
</dbReference>
<comment type="similarity">
    <text evidence="1">Belongs to the tumor necrosis factor family.</text>
</comment>
<proteinExistence type="inferred from homology"/>
<dbReference type="InterPro" id="IPR006052">
    <property type="entry name" value="TNF_dom"/>
</dbReference>